<accession>X0VV39</accession>
<name>X0VV39_9ZZZZ</name>
<feature type="non-terminal residue" evidence="1">
    <location>
        <position position="98"/>
    </location>
</feature>
<evidence type="ECO:0000313" key="1">
    <source>
        <dbReference type="EMBL" id="GAG22145.1"/>
    </source>
</evidence>
<sequence length="98" mass="11261">MGTVDRKGNLHLDLDWKIPTNALYLEIKRNFPNAYVILREFASQRATFEVANAEIEYDDAERALRIEGDFLGAATNKQGRWIIDLGEGTDCLWIKDQM</sequence>
<gene>
    <name evidence="1" type="ORF">S01H1_51309</name>
</gene>
<organism evidence="1">
    <name type="scientific">marine sediment metagenome</name>
    <dbReference type="NCBI Taxonomy" id="412755"/>
    <lineage>
        <taxon>unclassified sequences</taxon>
        <taxon>metagenomes</taxon>
        <taxon>ecological metagenomes</taxon>
    </lineage>
</organism>
<proteinExistence type="predicted"/>
<comment type="caution">
    <text evidence="1">The sequence shown here is derived from an EMBL/GenBank/DDBJ whole genome shotgun (WGS) entry which is preliminary data.</text>
</comment>
<dbReference type="AlphaFoldDB" id="X0VV39"/>
<dbReference type="EMBL" id="BARS01033109">
    <property type="protein sequence ID" value="GAG22145.1"/>
    <property type="molecule type" value="Genomic_DNA"/>
</dbReference>
<protein>
    <submittedName>
        <fullName evidence="1">Uncharacterized protein</fullName>
    </submittedName>
</protein>
<reference evidence="1" key="1">
    <citation type="journal article" date="2014" name="Front. Microbiol.">
        <title>High frequency of phylogenetically diverse reductive dehalogenase-homologous genes in deep subseafloor sedimentary metagenomes.</title>
        <authorList>
            <person name="Kawai M."/>
            <person name="Futagami T."/>
            <person name="Toyoda A."/>
            <person name="Takaki Y."/>
            <person name="Nishi S."/>
            <person name="Hori S."/>
            <person name="Arai W."/>
            <person name="Tsubouchi T."/>
            <person name="Morono Y."/>
            <person name="Uchiyama I."/>
            <person name="Ito T."/>
            <person name="Fujiyama A."/>
            <person name="Inagaki F."/>
            <person name="Takami H."/>
        </authorList>
    </citation>
    <scope>NUCLEOTIDE SEQUENCE</scope>
    <source>
        <strain evidence="1">Expedition CK06-06</strain>
    </source>
</reference>